<evidence type="ECO:0000256" key="2">
    <source>
        <dbReference type="SAM" id="Phobius"/>
    </source>
</evidence>
<keyword evidence="2" id="KW-1133">Transmembrane helix</keyword>
<evidence type="ECO:0000256" key="1">
    <source>
        <dbReference type="SAM" id="MobiDB-lite"/>
    </source>
</evidence>
<evidence type="ECO:0000313" key="4">
    <source>
        <dbReference type="Proteomes" id="UP001148614"/>
    </source>
</evidence>
<evidence type="ECO:0000313" key="3">
    <source>
        <dbReference type="EMBL" id="KAJ3579555.1"/>
    </source>
</evidence>
<proteinExistence type="predicted"/>
<name>A0A9W8NM86_9PEZI</name>
<dbReference type="AlphaFoldDB" id="A0A9W8NM86"/>
<keyword evidence="2" id="KW-0812">Transmembrane</keyword>
<organism evidence="3 4">
    <name type="scientific">Xylaria arbuscula</name>
    <dbReference type="NCBI Taxonomy" id="114810"/>
    <lineage>
        <taxon>Eukaryota</taxon>
        <taxon>Fungi</taxon>
        <taxon>Dikarya</taxon>
        <taxon>Ascomycota</taxon>
        <taxon>Pezizomycotina</taxon>
        <taxon>Sordariomycetes</taxon>
        <taxon>Xylariomycetidae</taxon>
        <taxon>Xylariales</taxon>
        <taxon>Xylariaceae</taxon>
        <taxon>Xylaria</taxon>
    </lineage>
</organism>
<sequence>MTTPASTIAIVLVLLFSAIAIGGFAWWRWCINEIYRRQRLRREYAKEQAAEAECYANWYGADYSNSWRSNDADAGSYCDKYNYRELPRVPRKARVKKKHGGGGCCRGGRGGGGYYNRDWEPWGKNWGKPIPGWIFVRGATPSDPGGYIPDDYIKHWAPGLGGGYVPPGEAKMKPVKHTKPPKGILKPPKVHIPSHEKS</sequence>
<reference evidence="3" key="1">
    <citation type="submission" date="2022-07" db="EMBL/GenBank/DDBJ databases">
        <title>Genome Sequence of Xylaria arbuscula.</title>
        <authorList>
            <person name="Buettner E."/>
        </authorList>
    </citation>
    <scope>NUCLEOTIDE SEQUENCE</scope>
    <source>
        <strain evidence="3">VT107</strain>
    </source>
</reference>
<keyword evidence="2" id="KW-0472">Membrane</keyword>
<dbReference type="Proteomes" id="UP001148614">
    <property type="component" value="Unassembled WGS sequence"/>
</dbReference>
<gene>
    <name evidence="3" type="ORF">NPX13_g1014</name>
</gene>
<keyword evidence="4" id="KW-1185">Reference proteome</keyword>
<accession>A0A9W8NM86</accession>
<feature type="region of interest" description="Disordered" evidence="1">
    <location>
        <begin position="170"/>
        <end position="198"/>
    </location>
</feature>
<dbReference type="EMBL" id="JANPWZ010000083">
    <property type="protein sequence ID" value="KAJ3579555.1"/>
    <property type="molecule type" value="Genomic_DNA"/>
</dbReference>
<protein>
    <submittedName>
        <fullName evidence="3">Uncharacterized protein</fullName>
    </submittedName>
</protein>
<comment type="caution">
    <text evidence="3">The sequence shown here is derived from an EMBL/GenBank/DDBJ whole genome shotgun (WGS) entry which is preliminary data.</text>
</comment>
<feature type="transmembrane region" description="Helical" evidence="2">
    <location>
        <begin position="6"/>
        <end position="31"/>
    </location>
</feature>